<dbReference type="Proteomes" id="UP001596147">
    <property type="component" value="Unassembled WGS sequence"/>
</dbReference>
<reference evidence="3" key="1">
    <citation type="journal article" date="2019" name="Int. J. Syst. Evol. Microbiol.">
        <title>The Global Catalogue of Microorganisms (GCM) 10K type strain sequencing project: providing services to taxonomists for standard genome sequencing and annotation.</title>
        <authorList>
            <consortium name="The Broad Institute Genomics Platform"/>
            <consortium name="The Broad Institute Genome Sequencing Center for Infectious Disease"/>
            <person name="Wu L."/>
            <person name="Ma J."/>
        </authorList>
    </citation>
    <scope>NUCLEOTIDE SEQUENCE [LARGE SCALE GENOMIC DNA]</scope>
    <source>
        <strain evidence="3">CGMCC 1.12237</strain>
    </source>
</reference>
<accession>A0ABW0LJL2</accession>
<dbReference type="Gene3D" id="3.40.630.30">
    <property type="match status" value="1"/>
</dbReference>
<dbReference type="SUPFAM" id="SSF55729">
    <property type="entry name" value="Acyl-CoA N-acyltransferases (Nat)"/>
    <property type="match status" value="1"/>
</dbReference>
<dbReference type="EC" id="2.3.-.-" evidence="2"/>
<dbReference type="InterPro" id="IPR016181">
    <property type="entry name" value="Acyl_CoA_acyltransferase"/>
</dbReference>
<dbReference type="PROSITE" id="PS51186">
    <property type="entry name" value="GNAT"/>
    <property type="match status" value="1"/>
</dbReference>
<dbReference type="Pfam" id="PF13302">
    <property type="entry name" value="Acetyltransf_3"/>
    <property type="match status" value="1"/>
</dbReference>
<keyword evidence="3" id="KW-1185">Reference proteome</keyword>
<evidence type="ECO:0000313" key="3">
    <source>
        <dbReference type="Proteomes" id="UP001596147"/>
    </source>
</evidence>
<proteinExistence type="predicted"/>
<name>A0ABW0LJL2_9BACI</name>
<keyword evidence="2" id="KW-0012">Acyltransferase</keyword>
<dbReference type="PANTHER" id="PTHR43792">
    <property type="entry name" value="GNAT FAMILY, PUTATIVE (AFU_ORTHOLOGUE AFUA_3G00765)-RELATED-RELATED"/>
    <property type="match status" value="1"/>
</dbReference>
<organism evidence="2 3">
    <name type="scientific">Lederbergia graminis</name>
    <dbReference type="NCBI Taxonomy" id="735518"/>
    <lineage>
        <taxon>Bacteria</taxon>
        <taxon>Bacillati</taxon>
        <taxon>Bacillota</taxon>
        <taxon>Bacilli</taxon>
        <taxon>Bacillales</taxon>
        <taxon>Bacillaceae</taxon>
        <taxon>Lederbergia</taxon>
    </lineage>
</organism>
<protein>
    <submittedName>
        <fullName evidence="2">GNAT family N-acetyltransferase</fullName>
        <ecNumber evidence="2">2.3.-.-</ecNumber>
    </submittedName>
</protein>
<dbReference type="RefSeq" id="WP_382353555.1">
    <property type="nucleotide sequence ID" value="NZ_JBHSMC010000020.1"/>
</dbReference>
<sequence>MNSFPVIETDRLLLREITDEDASSILEYLSDDEVMKYYGLEPFTSINDALDEISWYKSIRSKRTGIRWGITLKEHDVVIGSCGFHNIVAQHFRAEIGFELSKEQWGKGIAAEAVEAIIRQGFQQMNFQRIEALIEPRNLASQKLVERLGFVREGLLRSYEYTCGKFDDLYMYSVLKQECQAPEQF</sequence>
<evidence type="ECO:0000313" key="2">
    <source>
        <dbReference type="EMBL" id="MFC5466094.1"/>
    </source>
</evidence>
<dbReference type="PANTHER" id="PTHR43792:SF9">
    <property type="entry name" value="RIBOSOMAL-PROTEIN-ALANINE ACETYLTRANSFERASE"/>
    <property type="match status" value="1"/>
</dbReference>
<dbReference type="GO" id="GO:0016746">
    <property type="term" value="F:acyltransferase activity"/>
    <property type="evidence" value="ECO:0007669"/>
    <property type="project" value="UniProtKB-KW"/>
</dbReference>
<dbReference type="InterPro" id="IPR051531">
    <property type="entry name" value="N-acetyltransferase"/>
</dbReference>
<evidence type="ECO:0000259" key="1">
    <source>
        <dbReference type="PROSITE" id="PS51186"/>
    </source>
</evidence>
<dbReference type="InterPro" id="IPR000182">
    <property type="entry name" value="GNAT_dom"/>
</dbReference>
<gene>
    <name evidence="2" type="ORF">ACFPM4_15275</name>
</gene>
<comment type="caution">
    <text evidence="2">The sequence shown here is derived from an EMBL/GenBank/DDBJ whole genome shotgun (WGS) entry which is preliminary data.</text>
</comment>
<feature type="domain" description="N-acetyltransferase" evidence="1">
    <location>
        <begin position="12"/>
        <end position="176"/>
    </location>
</feature>
<dbReference type="EMBL" id="JBHSMC010000020">
    <property type="protein sequence ID" value="MFC5466094.1"/>
    <property type="molecule type" value="Genomic_DNA"/>
</dbReference>
<keyword evidence="2" id="KW-0808">Transferase</keyword>